<dbReference type="PROSITE" id="PS51903">
    <property type="entry name" value="CLP_R"/>
    <property type="match status" value="1"/>
</dbReference>
<dbReference type="Gene3D" id="1.10.1780.10">
    <property type="entry name" value="Clp, N-terminal domain"/>
    <property type="match status" value="1"/>
</dbReference>
<dbReference type="SUPFAM" id="SSF81923">
    <property type="entry name" value="Double Clp-N motif"/>
    <property type="match status" value="1"/>
</dbReference>
<dbReference type="EMBL" id="AP025739">
    <property type="protein sequence ID" value="BDI30635.1"/>
    <property type="molecule type" value="Genomic_DNA"/>
</dbReference>
<protein>
    <submittedName>
        <fullName evidence="1">Uncharacterized protein</fullName>
    </submittedName>
</protein>
<sequence>MWSRFTEAAKRAIYDAQQTACGGGQHLITPDHLMTALIGGSQSIAFKISERCGAPPEKILAHVSQMPSVAEPPTKTMRLTRESKASIDRAYDAARRLNHEWIGPEHLLAGILQHAEKRKDFRFRDAGLTHARVMEDISHRRGAWPPPPSPSTIAGHSAPPASGNAAAGIALILSVGAAAIHLFHTQKSPAPYPLLHITCLIAIWCGWQARKSKMSQIALLAIFTAAIHEAILCAIALMSH</sequence>
<accession>A0A402CTT0</accession>
<gene>
    <name evidence="1" type="ORF">CCAX7_26860</name>
</gene>
<evidence type="ECO:0000313" key="2">
    <source>
        <dbReference type="Proteomes" id="UP000287394"/>
    </source>
</evidence>
<name>A0A402CTT0_9BACT</name>
<dbReference type="AlphaFoldDB" id="A0A402CTT0"/>
<dbReference type="Pfam" id="PF02861">
    <property type="entry name" value="Clp_N"/>
    <property type="match status" value="1"/>
</dbReference>
<dbReference type="InterPro" id="IPR004176">
    <property type="entry name" value="Clp_R_N"/>
</dbReference>
<dbReference type="Proteomes" id="UP000287394">
    <property type="component" value="Chromosome"/>
</dbReference>
<organism evidence="1 2">
    <name type="scientific">Capsulimonas corticalis</name>
    <dbReference type="NCBI Taxonomy" id="2219043"/>
    <lineage>
        <taxon>Bacteria</taxon>
        <taxon>Bacillati</taxon>
        <taxon>Armatimonadota</taxon>
        <taxon>Armatimonadia</taxon>
        <taxon>Capsulimonadales</taxon>
        <taxon>Capsulimonadaceae</taxon>
        <taxon>Capsulimonas</taxon>
    </lineage>
</organism>
<dbReference type="KEGG" id="ccot:CCAX7_26860"/>
<dbReference type="RefSeq" id="WP_165864088.1">
    <property type="nucleotide sequence ID" value="NZ_AP025739.1"/>
</dbReference>
<evidence type="ECO:0000313" key="1">
    <source>
        <dbReference type="EMBL" id="BDI30635.1"/>
    </source>
</evidence>
<reference evidence="1 2" key="1">
    <citation type="journal article" date="2019" name="Int. J. Syst. Evol. Microbiol.">
        <title>Capsulimonas corticalis gen. nov., sp. nov., an aerobic capsulated bacterium, of a novel bacterial order, Capsulimonadales ord. nov., of the class Armatimonadia of the phylum Armatimonadetes.</title>
        <authorList>
            <person name="Li J."/>
            <person name="Kudo C."/>
            <person name="Tonouchi A."/>
        </authorList>
    </citation>
    <scope>NUCLEOTIDE SEQUENCE [LARGE SCALE GENOMIC DNA]</scope>
    <source>
        <strain evidence="1 2">AX-7</strain>
    </source>
</reference>
<proteinExistence type="predicted"/>
<keyword evidence="2" id="KW-1185">Reference proteome</keyword>
<dbReference type="InterPro" id="IPR036628">
    <property type="entry name" value="Clp_N_dom_sf"/>
</dbReference>